<evidence type="ECO:0000259" key="5">
    <source>
        <dbReference type="Pfam" id="PF04253"/>
    </source>
</evidence>
<evidence type="ECO:0000256" key="3">
    <source>
        <dbReference type="SAM" id="Phobius"/>
    </source>
</evidence>
<dbReference type="FunFam" id="3.40.630.10:FF:000101">
    <property type="entry name" value="N-acetylated alpha-linked acidic dipeptidase like 1"/>
    <property type="match status" value="1"/>
</dbReference>
<feature type="transmembrane region" description="Helical" evidence="3">
    <location>
        <begin position="45"/>
        <end position="65"/>
    </location>
</feature>
<feature type="domain" description="PA" evidence="4">
    <location>
        <begin position="234"/>
        <end position="306"/>
    </location>
</feature>
<dbReference type="CDD" id="cd02121">
    <property type="entry name" value="PA_GCPII_like"/>
    <property type="match status" value="1"/>
</dbReference>
<comment type="similarity">
    <text evidence="1">Belongs to the peptidase M28 family. M28B subfamily.</text>
</comment>
<keyword evidence="3" id="KW-0472">Membrane</keyword>
<dbReference type="InterPro" id="IPR036757">
    <property type="entry name" value="TFR-like_dimer_dom_sf"/>
</dbReference>
<dbReference type="InterPro" id="IPR007365">
    <property type="entry name" value="TFR-like_dimer_dom"/>
</dbReference>
<dbReference type="HOGENOM" id="CLU_005688_2_2_1"/>
<dbReference type="PANTHER" id="PTHR10404:SF46">
    <property type="entry name" value="VACUOLAR PROTEIN SORTING-ASSOCIATED PROTEIN 70"/>
    <property type="match status" value="1"/>
</dbReference>
<accession>A0A0C9YFH7</accession>
<dbReference type="InterPro" id="IPR046450">
    <property type="entry name" value="PA_dom_sf"/>
</dbReference>
<dbReference type="SUPFAM" id="SSF47672">
    <property type="entry name" value="Transferrin receptor-like dimerisation domain"/>
    <property type="match status" value="1"/>
</dbReference>
<dbReference type="STRING" id="1095629.A0A0C9YFH7"/>
<keyword evidence="3" id="KW-0812">Transmembrane</keyword>
<protein>
    <recommendedName>
        <fullName evidence="9">Zn-dependent exopeptidase</fullName>
    </recommendedName>
</protein>
<reference evidence="7 8" key="1">
    <citation type="submission" date="2014-04" db="EMBL/GenBank/DDBJ databases">
        <authorList>
            <consortium name="DOE Joint Genome Institute"/>
            <person name="Kuo A."/>
            <person name="Kohler A."/>
            <person name="Nagy L.G."/>
            <person name="Floudas D."/>
            <person name="Copeland A."/>
            <person name="Barry K.W."/>
            <person name="Cichocki N."/>
            <person name="Veneault-Fourrey C."/>
            <person name="LaButti K."/>
            <person name="Lindquist E.A."/>
            <person name="Lipzen A."/>
            <person name="Lundell T."/>
            <person name="Morin E."/>
            <person name="Murat C."/>
            <person name="Sun H."/>
            <person name="Tunlid A."/>
            <person name="Henrissat B."/>
            <person name="Grigoriev I.V."/>
            <person name="Hibbett D.S."/>
            <person name="Martin F."/>
            <person name="Nordberg H.P."/>
            <person name="Cantor M.N."/>
            <person name="Hua S.X."/>
        </authorList>
    </citation>
    <scope>NUCLEOTIDE SEQUENCE [LARGE SCALE GENOMIC DNA]</scope>
    <source>
        <strain evidence="7 8">LaAM-08-1</strain>
    </source>
</reference>
<dbReference type="Proteomes" id="UP000054477">
    <property type="component" value="Unassembled WGS sequence"/>
</dbReference>
<keyword evidence="3" id="KW-1133">Transmembrane helix</keyword>
<dbReference type="EMBL" id="KN838551">
    <property type="protein sequence ID" value="KIK06833.1"/>
    <property type="molecule type" value="Genomic_DNA"/>
</dbReference>
<evidence type="ECO:0000313" key="8">
    <source>
        <dbReference type="Proteomes" id="UP000054477"/>
    </source>
</evidence>
<evidence type="ECO:0000259" key="4">
    <source>
        <dbReference type="Pfam" id="PF02225"/>
    </source>
</evidence>
<name>A0A0C9YFH7_9AGAR</name>
<dbReference type="OrthoDB" id="5841748at2759"/>
<dbReference type="Pfam" id="PF04253">
    <property type="entry name" value="TFR_dimer"/>
    <property type="match status" value="1"/>
</dbReference>
<reference evidence="8" key="2">
    <citation type="submission" date="2015-01" db="EMBL/GenBank/DDBJ databases">
        <title>Evolutionary Origins and Diversification of the Mycorrhizal Mutualists.</title>
        <authorList>
            <consortium name="DOE Joint Genome Institute"/>
            <consortium name="Mycorrhizal Genomics Consortium"/>
            <person name="Kohler A."/>
            <person name="Kuo A."/>
            <person name="Nagy L.G."/>
            <person name="Floudas D."/>
            <person name="Copeland A."/>
            <person name="Barry K.W."/>
            <person name="Cichocki N."/>
            <person name="Veneault-Fourrey C."/>
            <person name="LaButti K."/>
            <person name="Lindquist E.A."/>
            <person name="Lipzen A."/>
            <person name="Lundell T."/>
            <person name="Morin E."/>
            <person name="Murat C."/>
            <person name="Riley R."/>
            <person name="Ohm R."/>
            <person name="Sun H."/>
            <person name="Tunlid A."/>
            <person name="Henrissat B."/>
            <person name="Grigoriev I.V."/>
            <person name="Hibbett D.S."/>
            <person name="Martin F."/>
        </authorList>
    </citation>
    <scope>NUCLEOTIDE SEQUENCE [LARGE SCALE GENOMIC DNA]</scope>
    <source>
        <strain evidence="8">LaAM-08-1</strain>
    </source>
</reference>
<proteinExistence type="inferred from homology"/>
<dbReference type="SUPFAM" id="SSF53187">
    <property type="entry name" value="Zn-dependent exopeptidases"/>
    <property type="match status" value="1"/>
</dbReference>
<dbReference type="Gene3D" id="1.20.930.40">
    <property type="entry name" value="Transferrin receptor-like, dimerisation domain"/>
    <property type="match status" value="1"/>
</dbReference>
<keyword evidence="8" id="KW-1185">Reference proteome</keyword>
<evidence type="ECO:0000256" key="1">
    <source>
        <dbReference type="ARBA" id="ARBA00005634"/>
    </source>
</evidence>
<dbReference type="InterPro" id="IPR007484">
    <property type="entry name" value="Peptidase_M28"/>
</dbReference>
<feature type="region of interest" description="Disordered" evidence="2">
    <location>
        <begin position="16"/>
        <end position="36"/>
    </location>
</feature>
<feature type="domain" description="Peptidase M28" evidence="6">
    <location>
        <begin position="413"/>
        <end position="518"/>
    </location>
</feature>
<dbReference type="Pfam" id="PF02225">
    <property type="entry name" value="PA"/>
    <property type="match status" value="1"/>
</dbReference>
<evidence type="ECO:0008006" key="9">
    <source>
        <dbReference type="Google" id="ProtNLM"/>
    </source>
</evidence>
<dbReference type="GO" id="GO:0004180">
    <property type="term" value="F:carboxypeptidase activity"/>
    <property type="evidence" value="ECO:0007669"/>
    <property type="project" value="TreeGrafter"/>
</dbReference>
<organism evidence="7 8">
    <name type="scientific">Laccaria amethystina LaAM-08-1</name>
    <dbReference type="NCBI Taxonomy" id="1095629"/>
    <lineage>
        <taxon>Eukaryota</taxon>
        <taxon>Fungi</taxon>
        <taxon>Dikarya</taxon>
        <taxon>Basidiomycota</taxon>
        <taxon>Agaricomycotina</taxon>
        <taxon>Agaricomycetes</taxon>
        <taxon>Agaricomycetidae</taxon>
        <taxon>Agaricales</taxon>
        <taxon>Agaricineae</taxon>
        <taxon>Hydnangiaceae</taxon>
        <taxon>Laccaria</taxon>
    </lineage>
</organism>
<evidence type="ECO:0000259" key="6">
    <source>
        <dbReference type="Pfam" id="PF04389"/>
    </source>
</evidence>
<dbReference type="PANTHER" id="PTHR10404">
    <property type="entry name" value="N-ACETYLATED-ALPHA-LINKED ACIDIC DIPEPTIDASE"/>
    <property type="match status" value="1"/>
</dbReference>
<feature type="domain" description="Transferrin receptor-like dimerisation" evidence="5">
    <location>
        <begin position="814"/>
        <end position="893"/>
    </location>
</feature>
<dbReference type="Pfam" id="PF04389">
    <property type="entry name" value="Peptidase_M28"/>
    <property type="match status" value="1"/>
</dbReference>
<dbReference type="Gene3D" id="3.40.630.10">
    <property type="entry name" value="Zn peptidases"/>
    <property type="match status" value="1"/>
</dbReference>
<sequence>MNTDMPNDILKRVPNDIPKGVPNDIPRPVTDSTTRQTRPHRFTALFRYTFILVLLLLAKTVIPGWRYHVPEPGHQHDNHLSHRLTTAEREKLFLSIPNPESALAASRAYATHPHLAGSIEDFEDAKVLLQLFQTEFGISAPSSIPVFPAGSSESRNLTLLLTTSDAPSQPTAWIDIYYPVMNTPLDRSLQILGSQGETIWAADLVEDGDPRDEEAHKYKDAVPTWHGLSCDGDVTGQLVYANYGLKEDYDELVSQGVNFTGKIVITRYGGIFRGLKVKGAEDLGAAGVLIYSDPRDDGFVTVKNGYAPYPAGPARNPTSVQRGSVQYLSLYPGDPTTPGYPAYENSDRTEGGNIPKIPSLPISWANAERLLEEIQDIYLGSDSYGRKRLSGKVSDTHVRLVNHVDTKVTPIWNTMASIPGHIKNEVVVIGCHRDAWVMGAADPTSGTVTLHEIIRGFGALLKKGWKPLRTIVFASWDAEEYGLIGSTEWGEDFPSWIAEHVVAYLNVDISVAGSRWTASASPSLAHIFKKAALDIPHPTIPGKTLWDTREDDGPYKGSIDGLSPLPAIDAEYLATYELTEKRRRALDTGILPLGSGSDFTVFLQRLGVASSDEGFAFTPSDAIYHYHSIYDSQRWQEVYADPGFHRHVAVARHMGLVGLRLIDSIILPLNTTQYALELDDYLDQVENVLPQLSISNKAVDFSPLRHSIKKLQIASFKLDKEKLKAEAKFKKILASLAPPGYRRKNQNQLWRRVRDWIKDLFGAEPPERALQHHDDWMRYLDIDIHNTGAGNELAGHSTEEIGHRPCLISELIKAAKRVSRTNKKLKAFERGFISEGGIKDREWYKHLGVAPGKWLGYGATTLPALTESLTIDKNVTLAQHEADRLVELFNTLARQTRP</sequence>
<dbReference type="SUPFAM" id="SSF52025">
    <property type="entry name" value="PA domain"/>
    <property type="match status" value="1"/>
</dbReference>
<evidence type="ECO:0000256" key="2">
    <source>
        <dbReference type="SAM" id="MobiDB-lite"/>
    </source>
</evidence>
<dbReference type="CDD" id="cd08022">
    <property type="entry name" value="M28_PSMA_like"/>
    <property type="match status" value="1"/>
</dbReference>
<evidence type="ECO:0000313" key="7">
    <source>
        <dbReference type="EMBL" id="KIK06833.1"/>
    </source>
</evidence>
<dbReference type="Gene3D" id="3.50.30.30">
    <property type="match status" value="1"/>
</dbReference>
<gene>
    <name evidence="7" type="ORF">K443DRAFT_674116</name>
</gene>
<dbReference type="AlphaFoldDB" id="A0A0C9YFH7"/>
<dbReference type="InterPro" id="IPR003137">
    <property type="entry name" value="PA_domain"/>
</dbReference>
<dbReference type="InterPro" id="IPR039373">
    <property type="entry name" value="Peptidase_M28B"/>
</dbReference>